<sequence length="90" mass="10552">MRFILRDLRRGWTYDHSCRKIKMTKKLAIKRLVYLLALCKKHTDDDEACERAYDRHVTPVVLRLSGKGIARKKEKKKAKKAKAKAKAKAR</sequence>
<dbReference type="HOGENOM" id="CLU_2433996_0_0_2"/>
<evidence type="ECO:0000313" key="3">
    <source>
        <dbReference type="Proteomes" id="UP000009062"/>
    </source>
</evidence>
<keyword evidence="2" id="KW-0614">Plasmid</keyword>
<name>H6QE22_PYROT</name>
<geneLocation type="plasmid" evidence="2 3">
    <name>extrachromosomal element</name>
</geneLocation>
<dbReference type="EMBL" id="CP003317">
    <property type="protein sequence ID" value="AFA40852.1"/>
    <property type="molecule type" value="Genomic_DNA"/>
</dbReference>
<evidence type="ECO:0000313" key="2">
    <source>
        <dbReference type="EMBL" id="AFA40852.1"/>
    </source>
</evidence>
<dbReference type="eggNOG" id="arCOG04146">
    <property type="taxonomic scope" value="Archaea"/>
</dbReference>
<dbReference type="KEGG" id="pog:Pogu_ECE025"/>
<proteinExistence type="predicted"/>
<protein>
    <submittedName>
        <fullName evidence="2">Uncharacterized protein</fullName>
    </submittedName>
</protein>
<organism evidence="2 3">
    <name type="scientific">Pyrobaculum oguniense (strain DSM 13380 / JCM 10595 / TE7)</name>
    <dbReference type="NCBI Taxonomy" id="698757"/>
    <lineage>
        <taxon>Archaea</taxon>
        <taxon>Thermoproteota</taxon>
        <taxon>Thermoprotei</taxon>
        <taxon>Thermoproteales</taxon>
        <taxon>Thermoproteaceae</taxon>
        <taxon>Pyrobaculum</taxon>
    </lineage>
</organism>
<reference evidence="2 3" key="1">
    <citation type="submission" date="2012-01" db="EMBL/GenBank/DDBJ databases">
        <title>Complete Genome Sequence of Pyrobaculum oguniense.</title>
        <authorList>
            <person name="Bernick D.L."/>
            <person name="Karplus K."/>
            <person name="Lui L.M."/>
            <person name="Coker J.K.C."/>
            <person name="Murphy J.N."/>
            <person name="Cozen A.E."/>
            <person name="Chan P.P."/>
            <person name="Lowe T.M."/>
        </authorList>
    </citation>
    <scope>NUCLEOTIDE SEQUENCE [LARGE SCALE GENOMIC DNA]</scope>
    <source>
        <strain evidence="2 3">TE7</strain>
        <plasmid evidence="2 3">extrachromosomal element</plasmid>
    </source>
</reference>
<accession>H6QE22</accession>
<keyword evidence="3" id="KW-1185">Reference proteome</keyword>
<feature type="region of interest" description="Disordered" evidence="1">
    <location>
        <begin position="69"/>
        <end position="90"/>
    </location>
</feature>
<evidence type="ECO:0000256" key="1">
    <source>
        <dbReference type="SAM" id="MobiDB-lite"/>
    </source>
</evidence>
<gene>
    <name evidence="2" type="ORF">Pogu_ECE025</name>
</gene>
<dbReference type="Proteomes" id="UP000009062">
    <property type="component" value="Plasmid extrachromosomal element"/>
</dbReference>
<dbReference type="AlphaFoldDB" id="H6QE22"/>